<dbReference type="EMBL" id="NMUH01001908">
    <property type="protein sequence ID" value="MQL96350.1"/>
    <property type="molecule type" value="Genomic_DNA"/>
</dbReference>
<evidence type="ECO:0000313" key="2">
    <source>
        <dbReference type="Proteomes" id="UP000652761"/>
    </source>
</evidence>
<keyword evidence="2" id="KW-1185">Reference proteome</keyword>
<dbReference type="Proteomes" id="UP000652761">
    <property type="component" value="Unassembled WGS sequence"/>
</dbReference>
<dbReference type="PANTHER" id="PTHR45290">
    <property type="entry name" value="OS03G0300300 PROTEIN"/>
    <property type="match status" value="1"/>
</dbReference>
<dbReference type="InterPro" id="IPR015943">
    <property type="entry name" value="WD40/YVTN_repeat-like_dom_sf"/>
</dbReference>
<dbReference type="SUPFAM" id="SSF50998">
    <property type="entry name" value="Quinoprotein alcohol dehydrogenase-like"/>
    <property type="match status" value="1"/>
</dbReference>
<dbReference type="AlphaFoldDB" id="A0A843VS29"/>
<dbReference type="InterPro" id="IPR011047">
    <property type="entry name" value="Quinoprotein_ADH-like_sf"/>
</dbReference>
<feature type="non-terminal residue" evidence="1">
    <location>
        <position position="1"/>
    </location>
</feature>
<dbReference type="Gene3D" id="2.130.10.10">
    <property type="entry name" value="YVTN repeat-like/Quinoprotein amine dehydrogenase"/>
    <property type="match status" value="1"/>
</dbReference>
<proteinExistence type="predicted"/>
<protein>
    <submittedName>
        <fullName evidence="1">Uncharacterized protein</fullName>
    </submittedName>
</protein>
<name>A0A843VS29_COLES</name>
<evidence type="ECO:0000313" key="1">
    <source>
        <dbReference type="EMBL" id="MQL96350.1"/>
    </source>
</evidence>
<gene>
    <name evidence="1" type="ORF">Taro_029032</name>
</gene>
<comment type="caution">
    <text evidence="1">The sequence shown here is derived from an EMBL/GenBank/DDBJ whole genome shotgun (WGS) entry which is preliminary data.</text>
</comment>
<dbReference type="OrthoDB" id="651362at2759"/>
<accession>A0A843VS29</accession>
<reference evidence="1" key="1">
    <citation type="submission" date="2017-07" db="EMBL/GenBank/DDBJ databases">
        <title>Taro Niue Genome Assembly and Annotation.</title>
        <authorList>
            <person name="Atibalentja N."/>
            <person name="Keating K."/>
            <person name="Fields C.J."/>
        </authorList>
    </citation>
    <scope>NUCLEOTIDE SEQUENCE</scope>
    <source>
        <strain evidence="1">Niue_2</strain>
        <tissue evidence="1">Leaf</tissue>
    </source>
</reference>
<dbReference type="PANTHER" id="PTHR45290:SF1">
    <property type="entry name" value="OS03G0300300 PROTEIN"/>
    <property type="match status" value="1"/>
</dbReference>
<sequence length="304" mass="34132">MATPDKKDLLAAFSPYLKVNLIWDTLKGQLQTEFANITSPDATGGIQQKLNERGHLSLDYKCMQWVQLWKKKKKSGNLLLVLGTGGGDILALDVAAGILKWKVRDCHPGGASSVSFSRHGSLYTGGVDGMVCKIDPSTGNLLGKFKASTKAISALSVSAGIKSLVSRSLRSTVNTSFFKCRLLNYRFVTEWEVADARIAWNKIDANRFTDYLNKHKAAAKKVTRNFDDPLMWKGHGPPSIRRDYWDTMCDQWATEHFRHYSRIVAENRSKMHEAILHTSGSISFGIELRILRGVIVMFVYHLFY</sequence>
<organism evidence="1 2">
    <name type="scientific">Colocasia esculenta</name>
    <name type="common">Wild taro</name>
    <name type="synonym">Arum esculentum</name>
    <dbReference type="NCBI Taxonomy" id="4460"/>
    <lineage>
        <taxon>Eukaryota</taxon>
        <taxon>Viridiplantae</taxon>
        <taxon>Streptophyta</taxon>
        <taxon>Embryophyta</taxon>
        <taxon>Tracheophyta</taxon>
        <taxon>Spermatophyta</taxon>
        <taxon>Magnoliopsida</taxon>
        <taxon>Liliopsida</taxon>
        <taxon>Araceae</taxon>
        <taxon>Aroideae</taxon>
        <taxon>Colocasieae</taxon>
        <taxon>Colocasia</taxon>
    </lineage>
</organism>